<evidence type="ECO:0000256" key="1">
    <source>
        <dbReference type="SAM" id="Coils"/>
    </source>
</evidence>
<proteinExistence type="predicted"/>
<dbReference type="Proteomes" id="UP000660611">
    <property type="component" value="Unassembled WGS sequence"/>
</dbReference>
<accession>A0A919PTN2</accession>
<comment type="caution">
    <text evidence="3">The sequence shown here is derived from an EMBL/GenBank/DDBJ whole genome shotgun (WGS) entry which is preliminary data.</text>
</comment>
<sequence>MCNPRRIRVSATRELNEAWQEQVERAVTRVGAAVGVARLREPLDATVGGPTLVMLERALAAADGWVQDGDAFRRDLDGGYVTYHADTSELEIVAEVSAEVSAGGRATRTIGGHLDTRIEATGVGVFYDDLYDGVTEDDARRNAQDDLRRNLDAGRQQLLREAVQAEEQRLAADLDRAAGDQADIQLARVTAERETELRQEAARRLTAIGIEARGAFHRILADAYRDAILAYARTHGAEGLSVVERDGALEIEFELEA</sequence>
<gene>
    <name evidence="3" type="ORF">Dsi01nite_080430</name>
</gene>
<keyword evidence="4" id="KW-1185">Reference proteome</keyword>
<dbReference type="Pfam" id="PF20000">
    <property type="entry name" value="fvmX2"/>
    <property type="match status" value="1"/>
</dbReference>
<dbReference type="AlphaFoldDB" id="A0A919PTN2"/>
<reference evidence="3" key="1">
    <citation type="submission" date="2021-01" db="EMBL/GenBank/DDBJ databases">
        <title>Whole genome shotgun sequence of Dactylosporangium siamense NBRC 106093.</title>
        <authorList>
            <person name="Komaki H."/>
            <person name="Tamura T."/>
        </authorList>
    </citation>
    <scope>NUCLEOTIDE SEQUENCE</scope>
    <source>
        <strain evidence="3">NBRC 106093</strain>
    </source>
</reference>
<evidence type="ECO:0000313" key="3">
    <source>
        <dbReference type="EMBL" id="GIG50002.1"/>
    </source>
</evidence>
<organism evidence="3 4">
    <name type="scientific">Dactylosporangium siamense</name>
    <dbReference type="NCBI Taxonomy" id="685454"/>
    <lineage>
        <taxon>Bacteria</taxon>
        <taxon>Bacillati</taxon>
        <taxon>Actinomycetota</taxon>
        <taxon>Actinomycetes</taxon>
        <taxon>Micromonosporales</taxon>
        <taxon>Micromonosporaceae</taxon>
        <taxon>Dactylosporangium</taxon>
    </lineage>
</organism>
<dbReference type="InterPro" id="IPR045482">
    <property type="entry name" value="fvmX2"/>
</dbReference>
<keyword evidence="1" id="KW-0175">Coiled coil</keyword>
<dbReference type="RefSeq" id="WP_203851655.1">
    <property type="nucleotide sequence ID" value="NZ_BAAAVW010000029.1"/>
</dbReference>
<feature type="coiled-coil region" evidence="1">
    <location>
        <begin position="148"/>
        <end position="175"/>
    </location>
</feature>
<name>A0A919PTN2_9ACTN</name>
<evidence type="ECO:0000313" key="4">
    <source>
        <dbReference type="Proteomes" id="UP000660611"/>
    </source>
</evidence>
<feature type="domain" description="FtsH ternary system" evidence="2">
    <location>
        <begin position="1"/>
        <end position="254"/>
    </location>
</feature>
<protein>
    <recommendedName>
        <fullName evidence="2">FtsH ternary system domain-containing protein</fullName>
    </recommendedName>
</protein>
<dbReference type="EMBL" id="BONQ01000126">
    <property type="protein sequence ID" value="GIG50002.1"/>
    <property type="molecule type" value="Genomic_DNA"/>
</dbReference>
<evidence type="ECO:0000259" key="2">
    <source>
        <dbReference type="Pfam" id="PF20000"/>
    </source>
</evidence>